<dbReference type="EMBL" id="MTKT01003978">
    <property type="protein sequence ID" value="OWM72867.1"/>
    <property type="molecule type" value="Genomic_DNA"/>
</dbReference>
<name>A0A218WJ60_PUNGR</name>
<organism evidence="1 2">
    <name type="scientific">Punica granatum</name>
    <name type="common">Pomegranate</name>
    <dbReference type="NCBI Taxonomy" id="22663"/>
    <lineage>
        <taxon>Eukaryota</taxon>
        <taxon>Viridiplantae</taxon>
        <taxon>Streptophyta</taxon>
        <taxon>Embryophyta</taxon>
        <taxon>Tracheophyta</taxon>
        <taxon>Spermatophyta</taxon>
        <taxon>Magnoliopsida</taxon>
        <taxon>eudicotyledons</taxon>
        <taxon>Gunneridae</taxon>
        <taxon>Pentapetalae</taxon>
        <taxon>rosids</taxon>
        <taxon>malvids</taxon>
        <taxon>Myrtales</taxon>
        <taxon>Lythraceae</taxon>
        <taxon>Punica</taxon>
    </lineage>
</organism>
<sequence length="78" mass="9470">MEALKRKEHYKRIPRRQRRRVMSEEVRLEVAAGYKRSAKFQDLVAENNSWVVMKFTKAVRGEIKEKNPEVKLREYETF</sequence>
<dbReference type="AlphaFoldDB" id="A0A218WJ60"/>
<evidence type="ECO:0000313" key="2">
    <source>
        <dbReference type="Proteomes" id="UP000197138"/>
    </source>
</evidence>
<gene>
    <name evidence="1" type="ORF">CDL15_Pgr021173</name>
</gene>
<accession>A0A218WJ60</accession>
<dbReference type="Proteomes" id="UP000197138">
    <property type="component" value="Unassembled WGS sequence"/>
</dbReference>
<protein>
    <submittedName>
        <fullName evidence="1">Uncharacterized protein</fullName>
    </submittedName>
</protein>
<evidence type="ECO:0000313" key="1">
    <source>
        <dbReference type="EMBL" id="OWM72867.1"/>
    </source>
</evidence>
<comment type="caution">
    <text evidence="1">The sequence shown here is derived from an EMBL/GenBank/DDBJ whole genome shotgun (WGS) entry which is preliminary data.</text>
</comment>
<proteinExistence type="predicted"/>
<reference evidence="2" key="1">
    <citation type="journal article" date="2017" name="Plant J.">
        <title>The pomegranate (Punica granatum L.) genome and the genomics of punicalagin biosynthesis.</title>
        <authorList>
            <person name="Qin G."/>
            <person name="Xu C."/>
            <person name="Ming R."/>
            <person name="Tang H."/>
            <person name="Guyot R."/>
            <person name="Kramer E.M."/>
            <person name="Hu Y."/>
            <person name="Yi X."/>
            <person name="Qi Y."/>
            <person name="Xu X."/>
            <person name="Gao Z."/>
            <person name="Pan H."/>
            <person name="Jian J."/>
            <person name="Tian Y."/>
            <person name="Yue Z."/>
            <person name="Xu Y."/>
        </authorList>
    </citation>
    <scope>NUCLEOTIDE SEQUENCE [LARGE SCALE GENOMIC DNA]</scope>
    <source>
        <strain evidence="2">cv. Dabenzi</strain>
    </source>
</reference>